<name>A0A4R0YQ14_9GAMM</name>
<protein>
    <recommendedName>
        <fullName evidence="4">Outer membrane protein beta-barrel domain-containing protein</fullName>
    </recommendedName>
</protein>
<evidence type="ECO:0000313" key="2">
    <source>
        <dbReference type="EMBL" id="TCI09985.1"/>
    </source>
</evidence>
<feature type="signal peptide" evidence="1">
    <location>
        <begin position="1"/>
        <end position="31"/>
    </location>
</feature>
<evidence type="ECO:0000313" key="3">
    <source>
        <dbReference type="Proteomes" id="UP000291822"/>
    </source>
</evidence>
<accession>A0A4R0YQ14</accession>
<keyword evidence="3" id="KW-1185">Reference proteome</keyword>
<organism evidence="2 3">
    <name type="scientific">Dyella soli</name>
    <dbReference type="NCBI Taxonomy" id="522319"/>
    <lineage>
        <taxon>Bacteria</taxon>
        <taxon>Pseudomonadati</taxon>
        <taxon>Pseudomonadota</taxon>
        <taxon>Gammaproteobacteria</taxon>
        <taxon>Lysobacterales</taxon>
        <taxon>Rhodanobacteraceae</taxon>
        <taxon>Dyella</taxon>
    </lineage>
</organism>
<feature type="chain" id="PRO_5020488891" description="Outer membrane protein beta-barrel domain-containing protein" evidence="1">
    <location>
        <begin position="32"/>
        <end position="283"/>
    </location>
</feature>
<dbReference type="EMBL" id="SJTG01000002">
    <property type="protein sequence ID" value="TCI09985.1"/>
    <property type="molecule type" value="Genomic_DNA"/>
</dbReference>
<dbReference type="AlphaFoldDB" id="A0A4R0YQ14"/>
<evidence type="ECO:0008006" key="4">
    <source>
        <dbReference type="Google" id="ProtNLM"/>
    </source>
</evidence>
<proteinExistence type="predicted"/>
<dbReference type="RefSeq" id="WP_131407568.1">
    <property type="nucleotide sequence ID" value="NZ_SJTG01000002.1"/>
</dbReference>
<sequence length="283" mass="31031">MRSAASSRSARRQAALGVAIATLLAASAVQADTPADPWDGNWHGSITPYGWLPGVTGETRYQLPNSGGEVTTKSDNNVLSNLSGAFMIEGDLRKGQWGMYADIDWVKFSNEDAHFTNIGGDRIGGSAKLDTRWGLKGGMVNFAGLYTLVHGPQGYMDLLFGVRYLWLKGNLSWNFNATGNGGRVDISNSGHLDNQTHVTDAVIGIRGYWAPFKDSHFFFPYYADVGTGDSDNTYQFNVGVAYAFDWGDIALNYRDVEYHEGSNDKFLKKVQLSGPSIAVTWRF</sequence>
<evidence type="ECO:0000256" key="1">
    <source>
        <dbReference type="SAM" id="SignalP"/>
    </source>
</evidence>
<comment type="caution">
    <text evidence="2">The sequence shown here is derived from an EMBL/GenBank/DDBJ whole genome shotgun (WGS) entry which is preliminary data.</text>
</comment>
<keyword evidence="1" id="KW-0732">Signal</keyword>
<gene>
    <name evidence="2" type="ORF">EZM97_13685</name>
</gene>
<reference evidence="2 3" key="1">
    <citation type="submission" date="2019-02" db="EMBL/GenBank/DDBJ databases">
        <title>Dyella amyloliquefaciens sp. nov., isolated from forest soil.</title>
        <authorList>
            <person name="Gao Z.-H."/>
            <person name="Qiu L.-H."/>
        </authorList>
    </citation>
    <scope>NUCLEOTIDE SEQUENCE [LARGE SCALE GENOMIC DNA]</scope>
    <source>
        <strain evidence="2 3">KACC 12747</strain>
    </source>
</reference>
<dbReference type="Proteomes" id="UP000291822">
    <property type="component" value="Unassembled WGS sequence"/>
</dbReference>